<dbReference type="RefSeq" id="XP_004994816.1">
    <property type="nucleotide sequence ID" value="XM_004994759.1"/>
</dbReference>
<keyword evidence="11" id="KW-0496">Mitochondrion</keyword>
<evidence type="ECO:0000313" key="17">
    <source>
        <dbReference type="EMBL" id="EGD83312.1"/>
    </source>
</evidence>
<evidence type="ECO:0000256" key="7">
    <source>
        <dbReference type="ARBA" id="ARBA00022723"/>
    </source>
</evidence>
<dbReference type="GO" id="GO:0020037">
    <property type="term" value="F:heme binding"/>
    <property type="evidence" value="ECO:0007669"/>
    <property type="project" value="InterPro"/>
</dbReference>
<keyword evidence="10" id="KW-0408">Iron</keyword>
<evidence type="ECO:0000256" key="13">
    <source>
        <dbReference type="ARBA" id="ARBA00040313"/>
    </source>
</evidence>
<name>F2U795_SALR5</name>
<dbReference type="InterPro" id="IPR019793">
    <property type="entry name" value="Peroxidases_heam-ligand_BS"/>
</dbReference>
<evidence type="ECO:0000256" key="10">
    <source>
        <dbReference type="ARBA" id="ARBA00023004"/>
    </source>
</evidence>
<dbReference type="FunFam" id="1.10.420.10:FF:000009">
    <property type="entry name" value="Ascorbate peroxidase"/>
    <property type="match status" value="1"/>
</dbReference>
<dbReference type="CDD" id="cd00691">
    <property type="entry name" value="ascorbate_peroxidase"/>
    <property type="match status" value="1"/>
</dbReference>
<keyword evidence="18" id="KW-1185">Reference proteome</keyword>
<evidence type="ECO:0000256" key="4">
    <source>
        <dbReference type="ARBA" id="ARBA00005997"/>
    </source>
</evidence>
<dbReference type="GO" id="GO:0005758">
    <property type="term" value="C:mitochondrial intermembrane space"/>
    <property type="evidence" value="ECO:0007669"/>
    <property type="project" value="UniProtKB-SubCell"/>
</dbReference>
<evidence type="ECO:0000256" key="9">
    <source>
        <dbReference type="ARBA" id="ARBA00023002"/>
    </source>
</evidence>
<dbReference type="GO" id="GO:0042744">
    <property type="term" value="P:hydrogen peroxide catabolic process"/>
    <property type="evidence" value="ECO:0007669"/>
    <property type="project" value="TreeGrafter"/>
</dbReference>
<dbReference type="STRING" id="946362.F2U795"/>
<dbReference type="GeneID" id="16075398"/>
<keyword evidence="8" id="KW-0809">Transit peptide</keyword>
<comment type="catalytic activity">
    <reaction evidence="14">
        <text>2 Fe(II)-[cytochrome c] + H2O2 + 2 H(+) = 2 Fe(III)-[cytochrome c] + 2 H2O</text>
        <dbReference type="Rhea" id="RHEA:16581"/>
        <dbReference type="Rhea" id="RHEA-COMP:10350"/>
        <dbReference type="Rhea" id="RHEA-COMP:14399"/>
        <dbReference type="ChEBI" id="CHEBI:15377"/>
        <dbReference type="ChEBI" id="CHEBI:15378"/>
        <dbReference type="ChEBI" id="CHEBI:16240"/>
        <dbReference type="ChEBI" id="CHEBI:29033"/>
        <dbReference type="ChEBI" id="CHEBI:29034"/>
        <dbReference type="EC" id="1.11.1.5"/>
    </reaction>
</comment>
<keyword evidence="7" id="KW-0479">Metal-binding</keyword>
<dbReference type="PANTHER" id="PTHR31356:SF58">
    <property type="entry name" value="CYTOCHROME C PEROXIDASE, MITOCHONDRIAL"/>
    <property type="match status" value="1"/>
</dbReference>
<evidence type="ECO:0000313" key="18">
    <source>
        <dbReference type="Proteomes" id="UP000007799"/>
    </source>
</evidence>
<dbReference type="InterPro" id="IPR019794">
    <property type="entry name" value="Peroxidases_AS"/>
</dbReference>
<dbReference type="PROSITE" id="PS00436">
    <property type="entry name" value="PEROXIDASE_2"/>
    <property type="match status" value="1"/>
</dbReference>
<comment type="similarity">
    <text evidence="4">Belongs to the peroxidase family. Cytochrome c peroxidase subfamily.</text>
</comment>
<dbReference type="InterPro" id="IPR002016">
    <property type="entry name" value="Haem_peroxidase"/>
</dbReference>
<dbReference type="GO" id="GO:0046872">
    <property type="term" value="F:metal ion binding"/>
    <property type="evidence" value="ECO:0007669"/>
    <property type="project" value="UniProtKB-KW"/>
</dbReference>
<feature type="domain" description="Plant heme peroxidase family profile" evidence="16">
    <location>
        <begin position="130"/>
        <end position="323"/>
    </location>
</feature>
<dbReference type="PANTHER" id="PTHR31356">
    <property type="entry name" value="THYLAKOID LUMENAL 29 KDA PROTEIN, CHLOROPLASTIC-RELATED"/>
    <property type="match status" value="1"/>
</dbReference>
<dbReference type="PRINTS" id="PR00458">
    <property type="entry name" value="PEROXIDASE"/>
</dbReference>
<dbReference type="Proteomes" id="UP000007799">
    <property type="component" value="Unassembled WGS sequence"/>
</dbReference>
<dbReference type="GO" id="GO:0034599">
    <property type="term" value="P:cellular response to oxidative stress"/>
    <property type="evidence" value="ECO:0007669"/>
    <property type="project" value="InterPro"/>
</dbReference>
<dbReference type="GO" id="GO:0000302">
    <property type="term" value="P:response to reactive oxygen species"/>
    <property type="evidence" value="ECO:0007669"/>
    <property type="project" value="TreeGrafter"/>
</dbReference>
<dbReference type="InterPro" id="IPR002207">
    <property type="entry name" value="Peroxidase_I"/>
</dbReference>
<evidence type="ECO:0000256" key="11">
    <source>
        <dbReference type="ARBA" id="ARBA00023128"/>
    </source>
</evidence>
<organism evidence="18">
    <name type="scientific">Salpingoeca rosetta (strain ATCC 50818 / BSB-021)</name>
    <dbReference type="NCBI Taxonomy" id="946362"/>
    <lineage>
        <taxon>Eukaryota</taxon>
        <taxon>Choanoflagellata</taxon>
        <taxon>Craspedida</taxon>
        <taxon>Salpingoecidae</taxon>
        <taxon>Salpingoeca</taxon>
    </lineage>
</organism>
<evidence type="ECO:0000256" key="2">
    <source>
        <dbReference type="ARBA" id="ARBA00004305"/>
    </source>
</evidence>
<evidence type="ECO:0000256" key="8">
    <source>
        <dbReference type="ARBA" id="ARBA00022946"/>
    </source>
</evidence>
<gene>
    <name evidence="17" type="ORF">PTSG_03921</name>
</gene>
<dbReference type="PROSITE" id="PS50873">
    <property type="entry name" value="PEROXIDASE_4"/>
    <property type="match status" value="1"/>
</dbReference>
<evidence type="ECO:0000256" key="5">
    <source>
        <dbReference type="ARBA" id="ARBA00022559"/>
    </source>
</evidence>
<dbReference type="eggNOG" id="ENOG502QR1E">
    <property type="taxonomic scope" value="Eukaryota"/>
</dbReference>
<proteinExistence type="inferred from homology"/>
<keyword evidence="6" id="KW-0349">Heme</keyword>
<comment type="subcellular location">
    <subcellularLocation>
        <location evidence="3">Mitochondrion intermembrane space</location>
    </subcellularLocation>
    <subcellularLocation>
        <location evidence="2">Mitochondrion matrix</location>
    </subcellularLocation>
</comment>
<keyword evidence="9" id="KW-0560">Oxidoreductase</keyword>
<evidence type="ECO:0000256" key="15">
    <source>
        <dbReference type="SAM" id="MobiDB-lite"/>
    </source>
</evidence>
<dbReference type="EC" id="1.11.1.5" evidence="12"/>
<evidence type="ECO:0000256" key="6">
    <source>
        <dbReference type="ARBA" id="ARBA00022617"/>
    </source>
</evidence>
<feature type="region of interest" description="Disordered" evidence="15">
    <location>
        <begin position="170"/>
        <end position="193"/>
    </location>
</feature>
<dbReference type="GO" id="GO:0004130">
    <property type="term" value="F:cytochrome-c peroxidase activity"/>
    <property type="evidence" value="ECO:0007669"/>
    <property type="project" value="UniProtKB-EC"/>
</dbReference>
<dbReference type="OrthoDB" id="2859658at2759"/>
<dbReference type="EMBL" id="GL832963">
    <property type="protein sequence ID" value="EGD83312.1"/>
    <property type="molecule type" value="Genomic_DNA"/>
</dbReference>
<dbReference type="FunFam" id="1.10.520.10:FF:000005">
    <property type="entry name" value="Cytochrome c peroxidase"/>
    <property type="match status" value="1"/>
</dbReference>
<dbReference type="SUPFAM" id="SSF48113">
    <property type="entry name" value="Heme-dependent peroxidases"/>
    <property type="match status" value="1"/>
</dbReference>
<keyword evidence="5 17" id="KW-0575">Peroxidase</keyword>
<dbReference type="Pfam" id="PF00141">
    <property type="entry name" value="peroxidase"/>
    <property type="match status" value="1"/>
</dbReference>
<protein>
    <recommendedName>
        <fullName evidence="13">Cytochrome c peroxidase, mitochondrial</fullName>
        <ecNumber evidence="12">1.11.1.5</ecNumber>
    </recommendedName>
</protein>
<reference evidence="17" key="1">
    <citation type="submission" date="2009-08" db="EMBL/GenBank/DDBJ databases">
        <title>Annotation of Salpingoeca rosetta.</title>
        <authorList>
            <consortium name="The Broad Institute Genome Sequencing Platform"/>
            <person name="Russ C."/>
            <person name="Cuomo C."/>
            <person name="Burger G."/>
            <person name="Gray M.W."/>
            <person name="Holland P.W.H."/>
            <person name="King N."/>
            <person name="Lang F.B.F."/>
            <person name="Roger A.J."/>
            <person name="Ruiz-Trillo I."/>
            <person name="Young S.K."/>
            <person name="Zeng Q."/>
            <person name="Gargeya S."/>
            <person name="Alvarado L."/>
            <person name="Berlin A."/>
            <person name="Chapman S.B."/>
            <person name="Chen Z."/>
            <person name="Freedman E."/>
            <person name="Gellesch M."/>
            <person name="Goldberg J."/>
            <person name="Griggs A."/>
            <person name="Gujja S."/>
            <person name="Heilman E."/>
            <person name="Heiman D."/>
            <person name="Howarth C."/>
            <person name="Mehta T."/>
            <person name="Neiman D."/>
            <person name="Pearson M."/>
            <person name="Roberts A."/>
            <person name="Saif S."/>
            <person name="Shea T."/>
            <person name="Shenoy N."/>
            <person name="Sisk P."/>
            <person name="Stolte C."/>
            <person name="Sykes S."/>
            <person name="White J."/>
            <person name="Yandava C."/>
            <person name="Haas B."/>
            <person name="Nusbaum C."/>
            <person name="Birren B."/>
        </authorList>
    </citation>
    <scope>NUCLEOTIDE SEQUENCE [LARGE SCALE GENOMIC DNA]</scope>
    <source>
        <strain evidence="17">ATCC 50818</strain>
    </source>
</reference>
<dbReference type="OMA" id="QRKWNGP"/>
<dbReference type="InterPro" id="IPR044831">
    <property type="entry name" value="Ccp1-like"/>
</dbReference>
<dbReference type="PRINTS" id="PR00459">
    <property type="entry name" value="ASPEROXIDASE"/>
</dbReference>
<dbReference type="GO" id="GO:0005759">
    <property type="term" value="C:mitochondrial matrix"/>
    <property type="evidence" value="ECO:0007669"/>
    <property type="project" value="UniProtKB-SubCell"/>
</dbReference>
<sequence>MFVRGSQRLLRAGRMMSTAARASATATSRTARVATLALGVGAAGAAAFAATPAAAECSWWNPLSWFYGVDYNQLRADIEDIADDNMAGPLLVRLAWHCSGTYDKKTGTGGSNGATMRFAPESSDAANAGLDKARNLLEPLKAKYPSVSYADLYTFAGVVAVESMGSPKVKWSPGRTDAADGKECPPNGRLPDATQGASHLRDVFYRMGFNDREIVALAGAHTLGRCHIENSGFDGPWTRDPYGLDNDFFRLLIEEKWTIRPNFQPLQYEDSSKELMMLPTDMALVWDPSFKQYVELYAKDGDLFLKDFAEAFGKLLELGVPRN</sequence>
<evidence type="ECO:0000259" key="16">
    <source>
        <dbReference type="PROSITE" id="PS50873"/>
    </source>
</evidence>
<dbReference type="AlphaFoldDB" id="F2U795"/>
<dbReference type="PROSITE" id="PS00435">
    <property type="entry name" value="PEROXIDASE_1"/>
    <property type="match status" value="1"/>
</dbReference>
<evidence type="ECO:0000256" key="1">
    <source>
        <dbReference type="ARBA" id="ARBA00003917"/>
    </source>
</evidence>
<accession>F2U795</accession>
<dbReference type="Gene3D" id="1.10.520.10">
    <property type="match status" value="1"/>
</dbReference>
<dbReference type="InterPro" id="IPR010255">
    <property type="entry name" value="Haem_peroxidase_sf"/>
</dbReference>
<evidence type="ECO:0000256" key="12">
    <source>
        <dbReference type="ARBA" id="ARBA00039063"/>
    </source>
</evidence>
<evidence type="ECO:0000256" key="14">
    <source>
        <dbReference type="ARBA" id="ARBA00049265"/>
    </source>
</evidence>
<dbReference type="Gene3D" id="1.10.420.10">
    <property type="entry name" value="Peroxidase, domain 2"/>
    <property type="match status" value="1"/>
</dbReference>
<dbReference type="KEGG" id="sre:PTSG_03921"/>
<dbReference type="InParanoid" id="F2U795"/>
<evidence type="ECO:0000256" key="3">
    <source>
        <dbReference type="ARBA" id="ARBA00004569"/>
    </source>
</evidence>
<comment type="function">
    <text evidence="1">Destroys radicals which are normally produced within the cells and which are toxic to biological systems.</text>
</comment>